<name>A0A0F8Y368_9ZZZZ</name>
<evidence type="ECO:0000313" key="1">
    <source>
        <dbReference type="EMBL" id="KKK75723.1"/>
    </source>
</evidence>
<dbReference type="AlphaFoldDB" id="A0A0F8Y368"/>
<proteinExistence type="predicted"/>
<gene>
    <name evidence="1" type="ORF">LCGC14_2870870</name>
</gene>
<protein>
    <submittedName>
        <fullName evidence="1">Uncharacterized protein</fullName>
    </submittedName>
</protein>
<organism evidence="1">
    <name type="scientific">marine sediment metagenome</name>
    <dbReference type="NCBI Taxonomy" id="412755"/>
    <lineage>
        <taxon>unclassified sequences</taxon>
        <taxon>metagenomes</taxon>
        <taxon>ecological metagenomes</taxon>
    </lineage>
</organism>
<accession>A0A0F8Y368</accession>
<dbReference type="EMBL" id="LAZR01055731">
    <property type="protein sequence ID" value="KKK75723.1"/>
    <property type="molecule type" value="Genomic_DNA"/>
</dbReference>
<reference evidence="1" key="1">
    <citation type="journal article" date="2015" name="Nature">
        <title>Complex archaea that bridge the gap between prokaryotes and eukaryotes.</title>
        <authorList>
            <person name="Spang A."/>
            <person name="Saw J.H."/>
            <person name="Jorgensen S.L."/>
            <person name="Zaremba-Niedzwiedzka K."/>
            <person name="Martijn J."/>
            <person name="Lind A.E."/>
            <person name="van Eijk R."/>
            <person name="Schleper C."/>
            <person name="Guy L."/>
            <person name="Ettema T.J."/>
        </authorList>
    </citation>
    <scope>NUCLEOTIDE SEQUENCE</scope>
</reference>
<comment type="caution">
    <text evidence="1">The sequence shown here is derived from an EMBL/GenBank/DDBJ whole genome shotgun (WGS) entry which is preliminary data.</text>
</comment>
<feature type="non-terminal residue" evidence="1">
    <location>
        <position position="151"/>
    </location>
</feature>
<sequence>MRKPFLEELKSLINYVNQNHREVNQTKLIEAISMFQKNILSLRKEDVEIKSILGNLTSKKILDFCNKLNLVLFNPPKQKNKLIPLINSLILLKGKKEEFLRIAISSKTSKRVTSSKKPKIITVSSTSEYGNLRKLWLTAKNLSKLEIELKN</sequence>